<dbReference type="EMBL" id="JPYA02000003">
    <property type="protein sequence ID" value="MEB3751831.1"/>
    <property type="molecule type" value="Genomic_DNA"/>
</dbReference>
<organism evidence="1 2">
    <name type="scientific">Geobacillus icigianus</name>
    <dbReference type="NCBI Taxonomy" id="1430331"/>
    <lineage>
        <taxon>Bacteria</taxon>
        <taxon>Bacillati</taxon>
        <taxon>Bacillota</taxon>
        <taxon>Bacilli</taxon>
        <taxon>Bacillales</taxon>
        <taxon>Anoxybacillaceae</taxon>
        <taxon>Geobacillus</taxon>
    </lineage>
</organism>
<comment type="caution">
    <text evidence="1">The sequence shown here is derived from an EMBL/GenBank/DDBJ whole genome shotgun (WGS) entry which is preliminary data.</text>
</comment>
<evidence type="ECO:0000313" key="1">
    <source>
        <dbReference type="EMBL" id="MEB3751831.1"/>
    </source>
</evidence>
<proteinExistence type="predicted"/>
<sequence>MMTLQGFFNLRNTVRAQYFPLNHCPSRVYKFLLITPFIYTTDVSSVSLAATFPT</sequence>
<keyword evidence="2" id="KW-1185">Reference proteome</keyword>
<evidence type="ECO:0000313" key="2">
    <source>
        <dbReference type="Proteomes" id="UP000029267"/>
    </source>
</evidence>
<name>A0ABU6BIJ9_9BACL</name>
<reference evidence="1 2" key="1">
    <citation type="journal article" date="2014" name="Genome Announc.">
        <title>Draft Genome Sequence of Geobacillus icigianus Strain G1w1T Isolated from Hot Springs in the Valley of Geysers, Kamchatka (Russian Federation).</title>
        <authorList>
            <person name="Bryanskaya A.V."/>
            <person name="Rozanov A.S."/>
            <person name="Logacheva M.D."/>
            <person name="Kotenko A.V."/>
            <person name="Peltek S.E."/>
        </authorList>
    </citation>
    <scope>NUCLEOTIDE SEQUENCE [LARGE SCALE GENOMIC DNA]</scope>
    <source>
        <strain evidence="1 2">G1w1</strain>
    </source>
</reference>
<protein>
    <submittedName>
        <fullName evidence="1">Uncharacterized protein</fullName>
    </submittedName>
</protein>
<accession>A0ABU6BIJ9</accession>
<gene>
    <name evidence="1" type="ORF">EP10_002686</name>
</gene>
<dbReference type="Proteomes" id="UP000029267">
    <property type="component" value="Unassembled WGS sequence"/>
</dbReference>